<sequence length="410" mass="44631">MAARKSDAEAQLQAQLIAKTQLLESTTAELSALKGIKADLPRLKKEVATAKEEVRQGKMAELEHKTQITDLQQALRLSKQDLEEVFGKLKFAEQESASLGRLRSETSEDKRQLHAQQQAAAEASVRLVTEASEALGSDAGDHPIFGELLADLGYKRLYRGAPSTLWAGTLMWERQRAFRQSRASLIAASKARSPVQGWPGSITIVEQGPRADAGAGGAESSESGVESTSIGVLIDGQHRLGAAHLLAQRGKLEEALGTILVEVYPPMNEQGKKDLFTEINRAEPVLLVDLPDGGASADDNVILTEAAEALSERYPTMFKPSHSCRSPHVNVDVLRAELHRVGILSRHQLTTSEQLVQWLETTNAELGAQPDAAWARTGGRSKSDAAQTKALGKARDHNFFLGLSWEWLDR</sequence>
<name>A0A7S2J097_9EUKA</name>
<proteinExistence type="predicted"/>
<dbReference type="EMBL" id="HBGU01071500">
    <property type="protein sequence ID" value="CAD9533875.1"/>
    <property type="molecule type" value="Transcribed_RNA"/>
</dbReference>
<protein>
    <submittedName>
        <fullName evidence="1">Uncharacterized protein</fullName>
    </submittedName>
</protein>
<accession>A0A7S2J097</accession>
<evidence type="ECO:0000313" key="1">
    <source>
        <dbReference type="EMBL" id="CAD9533875.1"/>
    </source>
</evidence>
<gene>
    <name evidence="1" type="ORF">CBRE1094_LOCUS39022</name>
</gene>
<organism evidence="1">
    <name type="scientific">Haptolina brevifila</name>
    <dbReference type="NCBI Taxonomy" id="156173"/>
    <lineage>
        <taxon>Eukaryota</taxon>
        <taxon>Haptista</taxon>
        <taxon>Haptophyta</taxon>
        <taxon>Prymnesiophyceae</taxon>
        <taxon>Prymnesiales</taxon>
        <taxon>Prymnesiaceae</taxon>
        <taxon>Haptolina</taxon>
    </lineage>
</organism>
<reference evidence="1" key="1">
    <citation type="submission" date="2021-01" db="EMBL/GenBank/DDBJ databases">
        <authorList>
            <person name="Corre E."/>
            <person name="Pelletier E."/>
            <person name="Niang G."/>
            <person name="Scheremetjew M."/>
            <person name="Finn R."/>
            <person name="Kale V."/>
            <person name="Holt S."/>
            <person name="Cochrane G."/>
            <person name="Meng A."/>
            <person name="Brown T."/>
            <person name="Cohen L."/>
        </authorList>
    </citation>
    <scope>NUCLEOTIDE SEQUENCE</scope>
    <source>
        <strain evidence="1">UTEX LB 985</strain>
    </source>
</reference>
<dbReference type="AlphaFoldDB" id="A0A7S2J097"/>